<evidence type="ECO:0000256" key="1">
    <source>
        <dbReference type="SAM" id="MobiDB-lite"/>
    </source>
</evidence>
<dbReference type="EMBL" id="BPLR01010310">
    <property type="protein sequence ID" value="GIY38478.1"/>
    <property type="molecule type" value="Genomic_DNA"/>
</dbReference>
<accession>A0AAV4T3N8</accession>
<keyword evidence="3" id="KW-1185">Reference proteome</keyword>
<feature type="region of interest" description="Disordered" evidence="1">
    <location>
        <begin position="99"/>
        <end position="123"/>
    </location>
</feature>
<dbReference type="AlphaFoldDB" id="A0AAV4T3N8"/>
<gene>
    <name evidence="2" type="ORF">CEXT_475911</name>
</gene>
<reference evidence="2 3" key="1">
    <citation type="submission" date="2021-06" db="EMBL/GenBank/DDBJ databases">
        <title>Caerostris extrusa draft genome.</title>
        <authorList>
            <person name="Kono N."/>
            <person name="Arakawa K."/>
        </authorList>
    </citation>
    <scope>NUCLEOTIDE SEQUENCE [LARGE SCALE GENOMIC DNA]</scope>
</reference>
<protein>
    <submittedName>
        <fullName evidence="2">Uncharacterized protein</fullName>
    </submittedName>
</protein>
<sequence length="123" mass="13490">MGTCEAPRCGFWSQCCTECVDPGGVCVGEKPSNRFLNWLHFPGNAGKTYLKQKNKSEVCASLQNHSQNSNRCVMPLTRQPQFKQGMGRVPFCLYGPRRSRPISLSGGNPKRALTAAAEKSEAP</sequence>
<evidence type="ECO:0000313" key="2">
    <source>
        <dbReference type="EMBL" id="GIY38478.1"/>
    </source>
</evidence>
<name>A0AAV4T3N8_CAEEX</name>
<dbReference type="Proteomes" id="UP001054945">
    <property type="component" value="Unassembled WGS sequence"/>
</dbReference>
<proteinExistence type="predicted"/>
<comment type="caution">
    <text evidence="2">The sequence shown here is derived from an EMBL/GenBank/DDBJ whole genome shotgun (WGS) entry which is preliminary data.</text>
</comment>
<organism evidence="2 3">
    <name type="scientific">Caerostris extrusa</name>
    <name type="common">Bark spider</name>
    <name type="synonym">Caerostris bankana</name>
    <dbReference type="NCBI Taxonomy" id="172846"/>
    <lineage>
        <taxon>Eukaryota</taxon>
        <taxon>Metazoa</taxon>
        <taxon>Ecdysozoa</taxon>
        <taxon>Arthropoda</taxon>
        <taxon>Chelicerata</taxon>
        <taxon>Arachnida</taxon>
        <taxon>Araneae</taxon>
        <taxon>Araneomorphae</taxon>
        <taxon>Entelegynae</taxon>
        <taxon>Araneoidea</taxon>
        <taxon>Araneidae</taxon>
        <taxon>Caerostris</taxon>
    </lineage>
</organism>
<evidence type="ECO:0000313" key="3">
    <source>
        <dbReference type="Proteomes" id="UP001054945"/>
    </source>
</evidence>